<feature type="chain" id="PRO_5039632267" evidence="9">
    <location>
        <begin position="23"/>
        <end position="353"/>
    </location>
</feature>
<dbReference type="RefSeq" id="WP_182615426.1">
    <property type="nucleotide sequence ID" value="NZ_BAAATF010000006.1"/>
</dbReference>
<dbReference type="GO" id="GO:0055085">
    <property type="term" value="P:transmembrane transport"/>
    <property type="evidence" value="ECO:0007669"/>
    <property type="project" value="InterPro"/>
</dbReference>
<keyword evidence="11" id="KW-1185">Reference proteome</keyword>
<feature type="binding site" evidence="8">
    <location>
        <position position="237"/>
    </location>
    <ligand>
        <name>Fe cation</name>
        <dbReference type="ChEBI" id="CHEBI:24875"/>
    </ligand>
</feature>
<dbReference type="PROSITE" id="PS51257">
    <property type="entry name" value="PROKAR_LIPOPROTEIN"/>
    <property type="match status" value="1"/>
</dbReference>
<reference evidence="10 11" key="1">
    <citation type="submission" date="2020-07" db="EMBL/GenBank/DDBJ databases">
        <title>Sequencing the genomes of 1000 actinobacteria strains.</title>
        <authorList>
            <person name="Klenk H.-P."/>
        </authorList>
    </citation>
    <scope>NUCLEOTIDE SEQUENCE [LARGE SCALE GENOMIC DNA]</scope>
    <source>
        <strain evidence="10 11">DSM 44121</strain>
    </source>
</reference>
<sequence length="353" mass="36739">MRAARRTTTVVTLALAASFGLAGCSSGTEPAEAGSEAPAADDGPLVVYSGRSEDLVAPLFEMFEQETGIETEVRYASSAEQAQLLLTEGENSPGHVFLSQEAGALGLVSEAGHLVALPEETLGQVPEAYTSDDGTWVGVTGRARVVIYDSERVEEADAPETAEQIVDPQWAGKVAVAPGNASFLSFVTAMRLTEGEEATAQWLEALAANDVQTYDGNDDILEAVNSGEVELGLVNHYYWYAAAAEQGEDAMRAGLKFGAPGDVAGLVNATGVGILTAGEGRADAQELVDYLLSDPAQEFFAEEEFEYPLVADVTGPEGVPPLDSLSGPAVDLSDLGTVDETAAMLDDAGITVG</sequence>
<name>A0A7W3PDR1_9MICO</name>
<evidence type="ECO:0000256" key="3">
    <source>
        <dbReference type="ARBA" id="ARBA00022496"/>
    </source>
</evidence>
<dbReference type="GO" id="GO:0006826">
    <property type="term" value="P:iron ion transport"/>
    <property type="evidence" value="ECO:0007669"/>
    <property type="project" value="UniProtKB-KW"/>
</dbReference>
<accession>A0A7W3PDR1</accession>
<dbReference type="InterPro" id="IPR006061">
    <property type="entry name" value="SBP_1_CS"/>
</dbReference>
<evidence type="ECO:0000256" key="6">
    <source>
        <dbReference type="ARBA" id="ARBA00023004"/>
    </source>
</evidence>
<evidence type="ECO:0000256" key="7">
    <source>
        <dbReference type="ARBA" id="ARBA00023065"/>
    </source>
</evidence>
<comment type="caution">
    <text evidence="10">The sequence shown here is derived from an EMBL/GenBank/DDBJ whole genome shotgun (WGS) entry which is preliminary data.</text>
</comment>
<dbReference type="AlphaFoldDB" id="A0A7W3PDR1"/>
<keyword evidence="4 8" id="KW-0479">Metal-binding</keyword>
<keyword evidence="6 8" id="KW-0408">Iron</keyword>
<dbReference type="PROSITE" id="PS01037">
    <property type="entry name" value="SBP_BACTERIAL_1"/>
    <property type="match status" value="1"/>
</dbReference>
<dbReference type="PANTHER" id="PTHR30006">
    <property type="entry name" value="THIAMINE-BINDING PERIPLASMIC PROTEIN-RELATED"/>
    <property type="match status" value="1"/>
</dbReference>
<dbReference type="PIRSF" id="PIRSF002825">
    <property type="entry name" value="CfbpA"/>
    <property type="match status" value="1"/>
</dbReference>
<dbReference type="GO" id="GO:0046872">
    <property type="term" value="F:metal ion binding"/>
    <property type="evidence" value="ECO:0007669"/>
    <property type="project" value="UniProtKB-KW"/>
</dbReference>
<keyword evidence="2" id="KW-0813">Transport</keyword>
<evidence type="ECO:0000256" key="5">
    <source>
        <dbReference type="ARBA" id="ARBA00022729"/>
    </source>
</evidence>
<comment type="similarity">
    <text evidence="1">Belongs to the bacterial solute-binding protein 1 family.</text>
</comment>
<dbReference type="Gene3D" id="3.40.190.10">
    <property type="entry name" value="Periplasmic binding protein-like II"/>
    <property type="match status" value="2"/>
</dbReference>
<keyword evidence="3" id="KW-0410">Iron transport</keyword>
<dbReference type="InterPro" id="IPR026045">
    <property type="entry name" value="Ferric-bd"/>
</dbReference>
<feature type="binding site" evidence="8">
    <location>
        <position position="238"/>
    </location>
    <ligand>
        <name>Fe cation</name>
        <dbReference type="ChEBI" id="CHEBI:24875"/>
    </ligand>
</feature>
<feature type="signal peptide" evidence="9">
    <location>
        <begin position="1"/>
        <end position="22"/>
    </location>
</feature>
<dbReference type="PANTHER" id="PTHR30006:SF15">
    <property type="entry name" value="IRON-UTILIZATION PERIPLASMIC PROTEIN"/>
    <property type="match status" value="1"/>
</dbReference>
<evidence type="ECO:0000313" key="11">
    <source>
        <dbReference type="Proteomes" id="UP000540568"/>
    </source>
</evidence>
<organism evidence="10 11">
    <name type="scientific">Promicromonospora sukumoe</name>
    <dbReference type="NCBI Taxonomy" id="88382"/>
    <lineage>
        <taxon>Bacteria</taxon>
        <taxon>Bacillati</taxon>
        <taxon>Actinomycetota</taxon>
        <taxon>Actinomycetes</taxon>
        <taxon>Micrococcales</taxon>
        <taxon>Promicromonosporaceae</taxon>
        <taxon>Promicromonospora</taxon>
    </lineage>
</organism>
<keyword evidence="5 9" id="KW-0732">Signal</keyword>
<evidence type="ECO:0000256" key="9">
    <source>
        <dbReference type="SAM" id="SignalP"/>
    </source>
</evidence>
<proteinExistence type="inferred from homology"/>
<evidence type="ECO:0000256" key="2">
    <source>
        <dbReference type="ARBA" id="ARBA00022448"/>
    </source>
</evidence>
<dbReference type="Pfam" id="PF13343">
    <property type="entry name" value="SBP_bac_6"/>
    <property type="match status" value="1"/>
</dbReference>
<dbReference type="GO" id="GO:0030288">
    <property type="term" value="C:outer membrane-bounded periplasmic space"/>
    <property type="evidence" value="ECO:0007669"/>
    <property type="project" value="TreeGrafter"/>
</dbReference>
<evidence type="ECO:0000256" key="4">
    <source>
        <dbReference type="ARBA" id="ARBA00022723"/>
    </source>
</evidence>
<evidence type="ECO:0000313" key="10">
    <source>
        <dbReference type="EMBL" id="MBA8807822.1"/>
    </source>
</evidence>
<dbReference type="EMBL" id="JACGWV010000001">
    <property type="protein sequence ID" value="MBA8807822.1"/>
    <property type="molecule type" value="Genomic_DNA"/>
</dbReference>
<keyword evidence="7" id="KW-0406">Ion transport</keyword>
<protein>
    <submittedName>
        <fullName evidence="10">Iron(III) transport system substrate-binding protein</fullName>
    </submittedName>
</protein>
<evidence type="ECO:0000256" key="8">
    <source>
        <dbReference type="PIRSR" id="PIRSR002825-1"/>
    </source>
</evidence>
<dbReference type="Proteomes" id="UP000540568">
    <property type="component" value="Unassembled WGS sequence"/>
</dbReference>
<gene>
    <name evidence="10" type="ORF">FHX71_001764</name>
</gene>
<evidence type="ECO:0000256" key="1">
    <source>
        <dbReference type="ARBA" id="ARBA00008520"/>
    </source>
</evidence>
<dbReference type="SUPFAM" id="SSF53850">
    <property type="entry name" value="Periplasmic binding protein-like II"/>
    <property type="match status" value="1"/>
</dbReference>